<keyword evidence="2" id="KW-1185">Reference proteome</keyword>
<evidence type="ECO:0000313" key="2">
    <source>
        <dbReference type="Proteomes" id="UP000023566"/>
    </source>
</evidence>
<dbReference type="AlphaFoldDB" id="A0ABC9VI27"/>
<protein>
    <recommendedName>
        <fullName evidence="3">YtxH domain-containing protein</fullName>
    </recommendedName>
</protein>
<name>A0ABC9VI27_9BACL</name>
<comment type="caution">
    <text evidence="1">The sequence shown here is derived from an EMBL/GenBank/DDBJ whole genome shotgun (WGS) entry which is preliminary data.</text>
</comment>
<dbReference type="RefSeq" id="WP_043903534.1">
    <property type="nucleotide sequence ID" value="NZ_CM002692.1"/>
</dbReference>
<dbReference type="Proteomes" id="UP000023566">
    <property type="component" value="Chromosome"/>
</dbReference>
<sequence length="91" mass="10881">MKERKNIWKGMMVGAALGAAFSFLMSKKEEKQERFSWPMRLKQWRQSAEEMAEDAAFIMEKLKEIAEKTPEVIQVVKELYNWKEDDRPRIK</sequence>
<dbReference type="EMBL" id="AOTZ01000002">
    <property type="protein sequence ID" value="EZP78495.1"/>
    <property type="molecule type" value="Genomic_DNA"/>
</dbReference>
<gene>
    <name evidence="1" type="ORF">H839_01466</name>
</gene>
<accession>A0ABC9VI27</accession>
<evidence type="ECO:0000313" key="1">
    <source>
        <dbReference type="EMBL" id="EZP78495.1"/>
    </source>
</evidence>
<reference evidence="1 2" key="1">
    <citation type="journal article" date="2014" name="Appl. Microbiol. Biotechnol.">
        <title>Transformable facultative thermophile Geobacillus stearothermophilus NUB3621 as a host strain for metabolic engineering.</title>
        <authorList>
            <person name="Blanchard K."/>
            <person name="Robic S."/>
            <person name="Matsumura I."/>
        </authorList>
    </citation>
    <scope>NUCLEOTIDE SEQUENCE [LARGE SCALE GENOMIC DNA]</scope>
    <source>
        <strain evidence="1 2">NUB3621</strain>
    </source>
</reference>
<proteinExistence type="predicted"/>
<organism evidence="1 2">
    <name type="scientific">Parageobacillus genomosp. 1</name>
    <dbReference type="NCBI Taxonomy" id="1295642"/>
    <lineage>
        <taxon>Bacteria</taxon>
        <taxon>Bacillati</taxon>
        <taxon>Bacillota</taxon>
        <taxon>Bacilli</taxon>
        <taxon>Bacillales</taxon>
        <taxon>Anoxybacillaceae</taxon>
        <taxon>Parageobacillus</taxon>
    </lineage>
</organism>
<evidence type="ECO:0008006" key="3">
    <source>
        <dbReference type="Google" id="ProtNLM"/>
    </source>
</evidence>